<evidence type="ECO:0000313" key="1">
    <source>
        <dbReference type="EMBL" id="MBW48602.1"/>
    </source>
</evidence>
<name>A0A2M4B6H1_9DIPT</name>
<dbReference type="AlphaFoldDB" id="A0A2M4B6H1"/>
<organism evidence="1">
    <name type="scientific">Anopheles triannulatus</name>
    <dbReference type="NCBI Taxonomy" id="58253"/>
    <lineage>
        <taxon>Eukaryota</taxon>
        <taxon>Metazoa</taxon>
        <taxon>Ecdysozoa</taxon>
        <taxon>Arthropoda</taxon>
        <taxon>Hexapoda</taxon>
        <taxon>Insecta</taxon>
        <taxon>Pterygota</taxon>
        <taxon>Neoptera</taxon>
        <taxon>Endopterygota</taxon>
        <taxon>Diptera</taxon>
        <taxon>Nematocera</taxon>
        <taxon>Culicoidea</taxon>
        <taxon>Culicidae</taxon>
        <taxon>Anophelinae</taxon>
        <taxon>Anopheles</taxon>
    </lineage>
</organism>
<sequence length="67" mass="6972">MCFSLATIRRYRARSRPAVCLGLAVSPPPPQSTSLDGRENEENLVRNESAAAAAATQQGCSPVAGVA</sequence>
<reference evidence="1" key="1">
    <citation type="submission" date="2018-01" db="EMBL/GenBank/DDBJ databases">
        <title>An insight into the sialome of Amazonian anophelines.</title>
        <authorList>
            <person name="Ribeiro J.M."/>
            <person name="Scarpassa V."/>
            <person name="Calvo E."/>
        </authorList>
    </citation>
    <scope>NUCLEOTIDE SEQUENCE</scope>
    <source>
        <tissue evidence="1">Salivary glands</tissue>
    </source>
</reference>
<dbReference type="EMBL" id="GGFK01015281">
    <property type="protein sequence ID" value="MBW48602.1"/>
    <property type="molecule type" value="Transcribed_RNA"/>
</dbReference>
<proteinExistence type="predicted"/>
<protein>
    <submittedName>
        <fullName evidence="1">Putative secreted protein</fullName>
    </submittedName>
</protein>
<accession>A0A2M4B6H1</accession>